<evidence type="ECO:0000313" key="10">
    <source>
        <dbReference type="Proteomes" id="UP000070444"/>
    </source>
</evidence>
<dbReference type="STRING" id="796925.A0A137P6T8"/>
<dbReference type="InterPro" id="IPR013766">
    <property type="entry name" value="Thioredoxin_domain"/>
</dbReference>
<dbReference type="Gene3D" id="3.40.30.10">
    <property type="entry name" value="Glutaredoxin"/>
    <property type="match status" value="1"/>
</dbReference>
<comment type="similarity">
    <text evidence="1 7">Belongs to the peroxiredoxin family. Prx5 subfamily.</text>
</comment>
<keyword evidence="4 7" id="KW-0560">Oxidoreductase</keyword>
<protein>
    <submittedName>
        <fullName evidence="9">Redoxin domain-containing protein</fullName>
    </submittedName>
</protein>
<dbReference type="PANTHER" id="PTHR10430">
    <property type="entry name" value="PEROXIREDOXIN"/>
    <property type="match status" value="1"/>
</dbReference>
<sequence length="176" mass="19015">MRSSLRLLNKLAIQTGNTFPKVNFKTSSTPTSGSSCKPIDYDPSVEWKGKTVVLFSVPGAFTPTCSEQHVPSFLAKYNELKAKGADTIACVTPNDAHVAHHWGIQQNIGDKVLLLADGNNELAKALGWEFDLTAHGLGHRIKRGLLVLKDLKVTHEATESGPGIENTDAQAALKKL</sequence>
<dbReference type="AlphaFoldDB" id="A0A137P6T8"/>
<dbReference type="InterPro" id="IPR013740">
    <property type="entry name" value="Redoxin"/>
</dbReference>
<evidence type="ECO:0000256" key="7">
    <source>
        <dbReference type="RuleBase" id="RU366011"/>
    </source>
</evidence>
<name>A0A137P6T8_CONC2</name>
<dbReference type="OrthoDB" id="195498at2759"/>
<dbReference type="EMBL" id="KQ964495">
    <property type="protein sequence ID" value="KXN70689.1"/>
    <property type="molecule type" value="Genomic_DNA"/>
</dbReference>
<evidence type="ECO:0000256" key="4">
    <source>
        <dbReference type="ARBA" id="ARBA00023002"/>
    </source>
</evidence>
<dbReference type="GO" id="GO:0045454">
    <property type="term" value="P:cell redox homeostasis"/>
    <property type="evidence" value="ECO:0007669"/>
    <property type="project" value="TreeGrafter"/>
</dbReference>
<proteinExistence type="inferred from homology"/>
<accession>A0A137P6T8</accession>
<dbReference type="PANTHER" id="PTHR10430:SF16">
    <property type="entry name" value="PEROXIREDOXIN-5, MITOCHONDRIAL"/>
    <property type="match status" value="1"/>
</dbReference>
<dbReference type="GO" id="GO:0008379">
    <property type="term" value="F:thioredoxin peroxidase activity"/>
    <property type="evidence" value="ECO:0007669"/>
    <property type="project" value="InterPro"/>
</dbReference>
<keyword evidence="5 7" id="KW-0676">Redox-active center</keyword>
<feature type="active site" description="Cysteine sulfenic acid (-SOH) intermediate" evidence="6">
    <location>
        <position position="65"/>
    </location>
</feature>
<dbReference type="GO" id="GO:0042744">
    <property type="term" value="P:hydrogen peroxide catabolic process"/>
    <property type="evidence" value="ECO:0007669"/>
    <property type="project" value="TreeGrafter"/>
</dbReference>
<evidence type="ECO:0000313" key="9">
    <source>
        <dbReference type="EMBL" id="KXN70689.1"/>
    </source>
</evidence>
<gene>
    <name evidence="9" type="ORF">CONCODRAFT_39162</name>
</gene>
<dbReference type="Pfam" id="PF08534">
    <property type="entry name" value="Redoxin"/>
    <property type="match status" value="1"/>
</dbReference>
<reference evidence="9 10" key="1">
    <citation type="journal article" date="2015" name="Genome Biol. Evol.">
        <title>Phylogenomic analyses indicate that early fungi evolved digesting cell walls of algal ancestors of land plants.</title>
        <authorList>
            <person name="Chang Y."/>
            <person name="Wang S."/>
            <person name="Sekimoto S."/>
            <person name="Aerts A.L."/>
            <person name="Choi C."/>
            <person name="Clum A."/>
            <person name="LaButti K.M."/>
            <person name="Lindquist E.A."/>
            <person name="Yee Ngan C."/>
            <person name="Ohm R.A."/>
            <person name="Salamov A.A."/>
            <person name="Grigoriev I.V."/>
            <person name="Spatafora J.W."/>
            <person name="Berbee M.L."/>
        </authorList>
    </citation>
    <scope>NUCLEOTIDE SEQUENCE [LARGE SCALE GENOMIC DNA]</scope>
    <source>
        <strain evidence="9 10">NRRL 28638</strain>
    </source>
</reference>
<organism evidence="9 10">
    <name type="scientific">Conidiobolus coronatus (strain ATCC 28846 / CBS 209.66 / NRRL 28638)</name>
    <name type="common">Delacroixia coronata</name>
    <dbReference type="NCBI Taxonomy" id="796925"/>
    <lineage>
        <taxon>Eukaryota</taxon>
        <taxon>Fungi</taxon>
        <taxon>Fungi incertae sedis</taxon>
        <taxon>Zoopagomycota</taxon>
        <taxon>Entomophthoromycotina</taxon>
        <taxon>Entomophthoromycetes</taxon>
        <taxon>Entomophthorales</taxon>
        <taxon>Ancylistaceae</taxon>
        <taxon>Conidiobolus</taxon>
    </lineage>
</organism>
<evidence type="ECO:0000259" key="8">
    <source>
        <dbReference type="PROSITE" id="PS51352"/>
    </source>
</evidence>
<dbReference type="InterPro" id="IPR037944">
    <property type="entry name" value="PRX5-like"/>
</dbReference>
<dbReference type="InterPro" id="IPR036249">
    <property type="entry name" value="Thioredoxin-like_sf"/>
</dbReference>
<dbReference type="OMA" id="NDAHVAH"/>
<dbReference type="SUPFAM" id="SSF52833">
    <property type="entry name" value="Thioredoxin-like"/>
    <property type="match status" value="1"/>
</dbReference>
<evidence type="ECO:0000256" key="3">
    <source>
        <dbReference type="ARBA" id="ARBA00022862"/>
    </source>
</evidence>
<dbReference type="Proteomes" id="UP000070444">
    <property type="component" value="Unassembled WGS sequence"/>
</dbReference>
<evidence type="ECO:0000256" key="6">
    <source>
        <dbReference type="PIRSR" id="PIRSR637944-1"/>
    </source>
</evidence>
<keyword evidence="3 7" id="KW-0049">Antioxidant</keyword>
<dbReference type="GO" id="GO:0005739">
    <property type="term" value="C:mitochondrion"/>
    <property type="evidence" value="ECO:0007669"/>
    <property type="project" value="TreeGrafter"/>
</dbReference>
<keyword evidence="2 7" id="KW-0575">Peroxidase</keyword>
<comment type="function">
    <text evidence="7">Thiol-specific peroxidase that catalyzes the reduction of hydrogen peroxide and organic hydroperoxides to water and alcohols, respectively. Plays a role in cell protection against oxidative stress by detoxifying peroxides.</text>
</comment>
<keyword evidence="10" id="KW-1185">Reference proteome</keyword>
<evidence type="ECO:0000256" key="5">
    <source>
        <dbReference type="ARBA" id="ARBA00023284"/>
    </source>
</evidence>
<dbReference type="GO" id="GO:0005777">
    <property type="term" value="C:peroxisome"/>
    <property type="evidence" value="ECO:0007669"/>
    <property type="project" value="TreeGrafter"/>
</dbReference>
<evidence type="ECO:0000256" key="2">
    <source>
        <dbReference type="ARBA" id="ARBA00022559"/>
    </source>
</evidence>
<dbReference type="PROSITE" id="PS51352">
    <property type="entry name" value="THIOREDOXIN_2"/>
    <property type="match status" value="1"/>
</dbReference>
<dbReference type="CDD" id="cd03013">
    <property type="entry name" value="PRX5_like"/>
    <property type="match status" value="1"/>
</dbReference>
<evidence type="ECO:0000256" key="1">
    <source>
        <dbReference type="ARBA" id="ARBA00010505"/>
    </source>
</evidence>
<dbReference type="GO" id="GO:0034599">
    <property type="term" value="P:cellular response to oxidative stress"/>
    <property type="evidence" value="ECO:0007669"/>
    <property type="project" value="InterPro"/>
</dbReference>
<feature type="domain" description="Thioredoxin" evidence="8">
    <location>
        <begin position="13"/>
        <end position="176"/>
    </location>
</feature>